<reference evidence="3 4" key="1">
    <citation type="submission" date="2015-11" db="EMBL/GenBank/DDBJ databases">
        <authorList>
            <person name="Zhang Y."/>
            <person name="Guo Z."/>
        </authorList>
    </citation>
    <scope>NUCLEOTIDE SEQUENCE [LARGE SCALE GENOMIC DNA]</scope>
    <source>
        <strain evidence="3 4">KCTC 32221</strain>
    </source>
</reference>
<dbReference type="InterPro" id="IPR036291">
    <property type="entry name" value="NAD(P)-bd_dom_sf"/>
</dbReference>
<keyword evidence="2" id="KW-0560">Oxidoreductase</keyword>
<dbReference type="PRINTS" id="PR00081">
    <property type="entry name" value="GDHRDH"/>
</dbReference>
<dbReference type="SUPFAM" id="SSF51735">
    <property type="entry name" value="NAD(P)-binding Rossmann-fold domains"/>
    <property type="match status" value="1"/>
</dbReference>
<comment type="similarity">
    <text evidence="1">Belongs to the short-chain dehydrogenases/reductases (SDR) family.</text>
</comment>
<name>A0A0S2K9P5_9GAMM</name>
<dbReference type="PANTHER" id="PTHR44196">
    <property type="entry name" value="DEHYDROGENASE/REDUCTASE SDR FAMILY MEMBER 7B"/>
    <property type="match status" value="1"/>
</dbReference>
<keyword evidence="4" id="KW-1185">Reference proteome</keyword>
<dbReference type="KEGG" id="pspi:PS2015_367"/>
<organism evidence="3 4">
    <name type="scientific">Pseudohongiella spirulinae</name>
    <dbReference type="NCBI Taxonomy" id="1249552"/>
    <lineage>
        <taxon>Bacteria</taxon>
        <taxon>Pseudomonadati</taxon>
        <taxon>Pseudomonadota</taxon>
        <taxon>Gammaproteobacteria</taxon>
        <taxon>Pseudomonadales</taxon>
        <taxon>Pseudohongiellaceae</taxon>
        <taxon>Pseudohongiella</taxon>
    </lineage>
</organism>
<evidence type="ECO:0000256" key="2">
    <source>
        <dbReference type="ARBA" id="ARBA00023002"/>
    </source>
</evidence>
<dbReference type="Pfam" id="PF00106">
    <property type="entry name" value="adh_short"/>
    <property type="match status" value="1"/>
</dbReference>
<sequence length="246" mass="27180">MNIWITGGGSGIGRELALLYALEGHEVVISGRSEDKLKEVVEAAGKSQAVGQIKTLAFDVTNPGQAENVCDRLKLFFSHLDLVILNAGTCEYIQGQQLDVALFRRVMDTNLFGQINALNAALPLLRQAPERPLVAGICSLAAFIGFPRAEAYGASKAAARYFLHSVRTDFKDVMDVTVVNPGFVTTPMTAQNDFPMPFLMDASRAAQRIANALRNRPLEYNFPARLVFALRTAQLFKRLWYRMIGR</sequence>
<dbReference type="Proteomes" id="UP000065641">
    <property type="component" value="Chromosome"/>
</dbReference>
<protein>
    <submittedName>
        <fullName evidence="3">Oxidoreductase, short-chain dehydrogenase/reductase family</fullName>
    </submittedName>
</protein>
<dbReference type="GO" id="GO:0016491">
    <property type="term" value="F:oxidoreductase activity"/>
    <property type="evidence" value="ECO:0007669"/>
    <property type="project" value="UniProtKB-KW"/>
</dbReference>
<dbReference type="InterPro" id="IPR020904">
    <property type="entry name" value="Sc_DH/Rdtase_CS"/>
</dbReference>
<evidence type="ECO:0000313" key="4">
    <source>
        <dbReference type="Proteomes" id="UP000065641"/>
    </source>
</evidence>
<evidence type="ECO:0000256" key="1">
    <source>
        <dbReference type="ARBA" id="ARBA00006484"/>
    </source>
</evidence>
<accession>A0A0S2K9P5</accession>
<proteinExistence type="inferred from homology"/>
<gene>
    <name evidence="3" type="ORF">PS2015_367</name>
</gene>
<dbReference type="PROSITE" id="PS00061">
    <property type="entry name" value="ADH_SHORT"/>
    <property type="match status" value="1"/>
</dbReference>
<dbReference type="GO" id="GO:0016020">
    <property type="term" value="C:membrane"/>
    <property type="evidence" value="ECO:0007669"/>
    <property type="project" value="TreeGrafter"/>
</dbReference>
<dbReference type="AlphaFoldDB" id="A0A0S2K9P5"/>
<dbReference type="PATRIC" id="fig|1249552.3.peg.374"/>
<dbReference type="InterPro" id="IPR002347">
    <property type="entry name" value="SDR_fam"/>
</dbReference>
<evidence type="ECO:0000313" key="3">
    <source>
        <dbReference type="EMBL" id="ALO45056.1"/>
    </source>
</evidence>
<dbReference type="STRING" id="1249552.PS2015_367"/>
<dbReference type="OrthoDB" id="335726at2"/>
<dbReference type="EMBL" id="CP013189">
    <property type="protein sequence ID" value="ALO45056.1"/>
    <property type="molecule type" value="Genomic_DNA"/>
</dbReference>
<dbReference type="RefSeq" id="WP_058020563.1">
    <property type="nucleotide sequence ID" value="NZ_CP013189.1"/>
</dbReference>
<dbReference type="PANTHER" id="PTHR44196:SF1">
    <property type="entry name" value="DEHYDROGENASE_REDUCTASE SDR FAMILY MEMBER 7B"/>
    <property type="match status" value="1"/>
</dbReference>
<dbReference type="Gene3D" id="3.40.50.720">
    <property type="entry name" value="NAD(P)-binding Rossmann-like Domain"/>
    <property type="match status" value="1"/>
</dbReference>